<dbReference type="OrthoDB" id="1724672at2759"/>
<evidence type="ECO:0000313" key="3">
    <source>
        <dbReference type="Proteomes" id="UP000799437"/>
    </source>
</evidence>
<dbReference type="AlphaFoldDB" id="A0A6A6WLW7"/>
<dbReference type="InterPro" id="IPR050861">
    <property type="entry name" value="Dihydroxyacetone_Kinase"/>
</dbReference>
<name>A0A6A6WLW7_9PEZI</name>
<dbReference type="InterPro" id="IPR004006">
    <property type="entry name" value="DhaK_dom"/>
</dbReference>
<gene>
    <name evidence="2" type="ORF">EJ05DRAFT_506653</name>
</gene>
<dbReference type="Pfam" id="PF02733">
    <property type="entry name" value="Dak1"/>
    <property type="match status" value="1"/>
</dbReference>
<organism evidence="2 3">
    <name type="scientific">Pseudovirgaria hyperparasitica</name>
    <dbReference type="NCBI Taxonomy" id="470096"/>
    <lineage>
        <taxon>Eukaryota</taxon>
        <taxon>Fungi</taxon>
        <taxon>Dikarya</taxon>
        <taxon>Ascomycota</taxon>
        <taxon>Pezizomycotina</taxon>
        <taxon>Dothideomycetes</taxon>
        <taxon>Dothideomycetes incertae sedis</taxon>
        <taxon>Acrospermales</taxon>
        <taxon>Acrospermaceae</taxon>
        <taxon>Pseudovirgaria</taxon>
    </lineage>
</organism>
<dbReference type="GO" id="GO:0019563">
    <property type="term" value="P:glycerol catabolic process"/>
    <property type="evidence" value="ECO:0007669"/>
    <property type="project" value="TreeGrafter"/>
</dbReference>
<dbReference type="Gene3D" id="3.40.50.10440">
    <property type="entry name" value="Dihydroxyacetone kinase, domain 1"/>
    <property type="match status" value="1"/>
</dbReference>
<evidence type="ECO:0000259" key="1">
    <source>
        <dbReference type="PROSITE" id="PS51481"/>
    </source>
</evidence>
<dbReference type="Proteomes" id="UP000799437">
    <property type="component" value="Unassembled WGS sequence"/>
</dbReference>
<dbReference type="SUPFAM" id="SSF82549">
    <property type="entry name" value="DAK1/DegV-like"/>
    <property type="match status" value="1"/>
</dbReference>
<dbReference type="RefSeq" id="XP_033605460.1">
    <property type="nucleotide sequence ID" value="XM_033747842.1"/>
</dbReference>
<dbReference type="Gene3D" id="3.30.1180.20">
    <property type="entry name" value="Dihydroxyacetone kinase, domain 2"/>
    <property type="match status" value="1"/>
</dbReference>
<sequence>MLLPPHSALPRHPCQAITGRRYSLTHHQSKSSHKHLHAIMATAEATPAPAAKETFHLINDPSEAINEAMSGLTTLHPTLSYSAKHKITYRSDIATFRENHVTTIGFAGGGHEPMFTGFVGPSYLTCAVSGTIFASPTAAQILAAIALCQPHPATSPGTLLVCGNYTGDILNAGLAVTRAQALGYRVRFVPVGDDVAVGRAQGGRVGRRGLAGHLVALKVVCGMADEGVGLEEVGRVMEGVVGDVGTVGVGFDRVGLPTGVVGGLPVLPGETVELGMGAHGEPGLERMSPVPLVGELVGRMVGLLTDVGDGDRGFIPFEKARYGDGEEGADNAVVLVVNSLGSTGDGVLAVFAGEGVRELRGRGFRVERVVMGPLVTSLKMSGVGMTVWRLPVGEGVLGAAEALRLWDRRVDVVAWRQ</sequence>
<feature type="domain" description="DhaK" evidence="1">
    <location>
        <begin position="60"/>
        <end position="415"/>
    </location>
</feature>
<protein>
    <submittedName>
        <fullName evidence="2">DAK1/DegV-like protein</fullName>
    </submittedName>
</protein>
<dbReference type="GO" id="GO:0004371">
    <property type="term" value="F:glycerone kinase activity"/>
    <property type="evidence" value="ECO:0007669"/>
    <property type="project" value="InterPro"/>
</dbReference>
<dbReference type="EMBL" id="ML996565">
    <property type="protein sequence ID" value="KAF2763009.1"/>
    <property type="molecule type" value="Genomic_DNA"/>
</dbReference>
<keyword evidence="3" id="KW-1185">Reference proteome</keyword>
<dbReference type="GeneID" id="54488896"/>
<dbReference type="PROSITE" id="PS51481">
    <property type="entry name" value="DHAK"/>
    <property type="match status" value="1"/>
</dbReference>
<reference evidence="2" key="1">
    <citation type="journal article" date="2020" name="Stud. Mycol.">
        <title>101 Dothideomycetes genomes: a test case for predicting lifestyles and emergence of pathogens.</title>
        <authorList>
            <person name="Haridas S."/>
            <person name="Albert R."/>
            <person name="Binder M."/>
            <person name="Bloem J."/>
            <person name="Labutti K."/>
            <person name="Salamov A."/>
            <person name="Andreopoulos B."/>
            <person name="Baker S."/>
            <person name="Barry K."/>
            <person name="Bills G."/>
            <person name="Bluhm B."/>
            <person name="Cannon C."/>
            <person name="Castanera R."/>
            <person name="Culley D."/>
            <person name="Daum C."/>
            <person name="Ezra D."/>
            <person name="Gonzalez J."/>
            <person name="Henrissat B."/>
            <person name="Kuo A."/>
            <person name="Liang C."/>
            <person name="Lipzen A."/>
            <person name="Lutzoni F."/>
            <person name="Magnuson J."/>
            <person name="Mondo S."/>
            <person name="Nolan M."/>
            <person name="Ohm R."/>
            <person name="Pangilinan J."/>
            <person name="Park H.-J."/>
            <person name="Ramirez L."/>
            <person name="Alfaro M."/>
            <person name="Sun H."/>
            <person name="Tritt A."/>
            <person name="Yoshinaga Y."/>
            <person name="Zwiers L.-H."/>
            <person name="Turgeon B."/>
            <person name="Goodwin S."/>
            <person name="Spatafora J."/>
            <person name="Crous P."/>
            <person name="Grigoriev I."/>
        </authorList>
    </citation>
    <scope>NUCLEOTIDE SEQUENCE</scope>
    <source>
        <strain evidence="2">CBS 121739</strain>
    </source>
</reference>
<accession>A0A6A6WLW7</accession>
<dbReference type="GO" id="GO:0005829">
    <property type="term" value="C:cytosol"/>
    <property type="evidence" value="ECO:0007669"/>
    <property type="project" value="TreeGrafter"/>
</dbReference>
<dbReference type="FunFam" id="3.40.50.10440:FF:000001">
    <property type="entry name" value="Dihydroxyacetone kinase, DhaK subunit"/>
    <property type="match status" value="1"/>
</dbReference>
<dbReference type="PANTHER" id="PTHR28629">
    <property type="entry name" value="TRIOKINASE/FMN CYCLASE"/>
    <property type="match status" value="1"/>
</dbReference>
<proteinExistence type="predicted"/>
<dbReference type="PANTHER" id="PTHR28629:SF14">
    <property type="entry name" value="DIHYDROXYACETONE KINASE 1"/>
    <property type="match status" value="1"/>
</dbReference>
<evidence type="ECO:0000313" key="2">
    <source>
        <dbReference type="EMBL" id="KAF2763009.1"/>
    </source>
</evidence>